<feature type="non-terminal residue" evidence="7">
    <location>
        <position position="1"/>
    </location>
</feature>
<feature type="disulfide bond" evidence="3">
    <location>
        <begin position="241"/>
        <end position="259"/>
    </location>
</feature>
<keyword evidence="2 3" id="KW-1015">Disulfide bond</keyword>
<evidence type="ECO:0000259" key="6">
    <source>
        <dbReference type="PROSITE" id="PS01180"/>
    </source>
</evidence>
<dbReference type="InterPro" id="IPR000859">
    <property type="entry name" value="CUB_dom"/>
</dbReference>
<feature type="disulfide bond" evidence="3">
    <location>
        <begin position="253"/>
        <end position="268"/>
    </location>
</feature>
<feature type="disulfide bond" evidence="3">
    <location>
        <begin position="234"/>
        <end position="246"/>
    </location>
</feature>
<evidence type="ECO:0000256" key="4">
    <source>
        <dbReference type="SAM" id="MobiDB-lite"/>
    </source>
</evidence>
<keyword evidence="5" id="KW-1133">Transmembrane helix</keyword>
<dbReference type="InterPro" id="IPR036055">
    <property type="entry name" value="LDL_receptor-like_sf"/>
</dbReference>
<evidence type="ECO:0000256" key="5">
    <source>
        <dbReference type="SAM" id="Phobius"/>
    </source>
</evidence>
<accession>A0ABS2XE11</accession>
<evidence type="ECO:0000256" key="2">
    <source>
        <dbReference type="ARBA" id="ARBA00023157"/>
    </source>
</evidence>
<dbReference type="SMART" id="SM00192">
    <property type="entry name" value="LDLa"/>
    <property type="match status" value="2"/>
</dbReference>
<dbReference type="EMBL" id="JAAWVQ010018072">
    <property type="protein sequence ID" value="MBN3272256.1"/>
    <property type="molecule type" value="Genomic_DNA"/>
</dbReference>
<keyword evidence="8" id="KW-1185">Reference proteome</keyword>
<dbReference type="PRINTS" id="PR00261">
    <property type="entry name" value="LDLRECEPTOR"/>
</dbReference>
<feature type="disulfide bond" evidence="3">
    <location>
        <begin position="302"/>
        <end position="317"/>
    </location>
</feature>
<feature type="domain" description="CUB" evidence="6">
    <location>
        <begin position="322"/>
        <end position="433"/>
    </location>
</feature>
<feature type="region of interest" description="Disordered" evidence="4">
    <location>
        <begin position="625"/>
        <end position="710"/>
    </location>
</feature>
<dbReference type="SUPFAM" id="SSF57424">
    <property type="entry name" value="LDL receptor-like module"/>
    <property type="match status" value="2"/>
</dbReference>
<keyword evidence="1" id="KW-0677">Repeat</keyword>
<dbReference type="SMART" id="SM00042">
    <property type="entry name" value="CUB"/>
    <property type="match status" value="2"/>
</dbReference>
<dbReference type="PROSITE" id="PS50068">
    <property type="entry name" value="LDLRA_2"/>
    <property type="match status" value="2"/>
</dbReference>
<comment type="caution">
    <text evidence="3">Lacks conserved residue(s) required for the propagation of feature annotation.</text>
</comment>
<gene>
    <name evidence="7" type="primary">Lrp3_1</name>
    <name evidence="7" type="ORF">GTO93_0018831</name>
</gene>
<dbReference type="InterPro" id="IPR035914">
    <property type="entry name" value="Sperma_CUB_dom_sf"/>
</dbReference>
<feature type="region of interest" description="Disordered" evidence="4">
    <location>
        <begin position="730"/>
        <end position="758"/>
    </location>
</feature>
<dbReference type="Pfam" id="PF00431">
    <property type="entry name" value="CUB"/>
    <property type="match status" value="3"/>
</dbReference>
<name>A0ABS2XE11_POLSP</name>
<feature type="transmembrane region" description="Helical" evidence="5">
    <location>
        <begin position="448"/>
        <end position="474"/>
    </location>
</feature>
<dbReference type="PANTHER" id="PTHR24251">
    <property type="entry name" value="OVOCHYMASE-RELATED"/>
    <property type="match status" value="1"/>
</dbReference>
<feature type="compositionally biased region" description="Basic and acidic residues" evidence="4">
    <location>
        <begin position="651"/>
        <end position="660"/>
    </location>
</feature>
<comment type="caution">
    <text evidence="7">The sequence shown here is derived from an EMBL/GenBank/DDBJ whole genome shotgun (WGS) entry which is preliminary data.</text>
</comment>
<dbReference type="PROSITE" id="PS01209">
    <property type="entry name" value="LDLRA_1"/>
    <property type="match status" value="1"/>
</dbReference>
<dbReference type="PROSITE" id="PS01180">
    <property type="entry name" value="CUB"/>
    <property type="match status" value="3"/>
</dbReference>
<evidence type="ECO:0000256" key="1">
    <source>
        <dbReference type="ARBA" id="ARBA00022737"/>
    </source>
</evidence>
<reference evidence="7" key="1">
    <citation type="journal article" date="2021" name="Cell">
        <title>Tracing the genetic footprints of vertebrate landing in non-teleost ray-finned fishes.</title>
        <authorList>
            <person name="Bi X."/>
            <person name="Wang K."/>
            <person name="Yang L."/>
            <person name="Pan H."/>
            <person name="Jiang H."/>
            <person name="Wei Q."/>
            <person name="Fang M."/>
            <person name="Yu H."/>
            <person name="Zhu C."/>
            <person name="Cai Y."/>
            <person name="He Y."/>
            <person name="Gan X."/>
            <person name="Zeng H."/>
            <person name="Yu D."/>
            <person name="Zhu Y."/>
            <person name="Jiang H."/>
            <person name="Qiu Q."/>
            <person name="Yang H."/>
            <person name="Zhang Y.E."/>
            <person name="Wang W."/>
            <person name="Zhu M."/>
            <person name="He S."/>
            <person name="Zhang G."/>
        </authorList>
    </citation>
    <scope>NUCLEOTIDE SEQUENCE</scope>
    <source>
        <strain evidence="7">Pddl_001</strain>
    </source>
</reference>
<dbReference type="InterPro" id="IPR002172">
    <property type="entry name" value="LDrepeatLR_classA_rpt"/>
</dbReference>
<keyword evidence="5" id="KW-0472">Membrane</keyword>
<dbReference type="Gene3D" id="4.10.400.10">
    <property type="entry name" value="Low-density Lipoprotein Receptor"/>
    <property type="match status" value="2"/>
</dbReference>
<feature type="domain" description="CUB" evidence="6">
    <location>
        <begin position="30"/>
        <end position="143"/>
    </location>
</feature>
<evidence type="ECO:0000313" key="7">
    <source>
        <dbReference type="EMBL" id="MBN3272256.1"/>
    </source>
</evidence>
<protein>
    <submittedName>
        <fullName evidence="7">LRP3 protein</fullName>
    </submittedName>
</protein>
<dbReference type="InterPro" id="IPR023415">
    <property type="entry name" value="LDLR_class-A_CS"/>
</dbReference>
<dbReference type="Gene3D" id="2.60.120.290">
    <property type="entry name" value="Spermadhesin, CUB domain"/>
    <property type="match status" value="3"/>
</dbReference>
<organism evidence="7 8">
    <name type="scientific">Polyodon spathula</name>
    <name type="common">North American paddlefish</name>
    <name type="synonym">Squalus spathula</name>
    <dbReference type="NCBI Taxonomy" id="7913"/>
    <lineage>
        <taxon>Eukaryota</taxon>
        <taxon>Metazoa</taxon>
        <taxon>Chordata</taxon>
        <taxon>Craniata</taxon>
        <taxon>Vertebrata</taxon>
        <taxon>Euteleostomi</taxon>
        <taxon>Actinopterygii</taxon>
        <taxon>Chondrostei</taxon>
        <taxon>Acipenseriformes</taxon>
        <taxon>Polyodontidae</taxon>
        <taxon>Polyodon</taxon>
    </lineage>
</organism>
<dbReference type="SUPFAM" id="SSF49854">
    <property type="entry name" value="Spermadhesin, CUB domain"/>
    <property type="match status" value="3"/>
</dbReference>
<proteinExistence type="predicted"/>
<feature type="non-terminal residue" evidence="7">
    <location>
        <position position="795"/>
    </location>
</feature>
<dbReference type="Pfam" id="PF00057">
    <property type="entry name" value="Ldl_recept_a"/>
    <property type="match status" value="2"/>
</dbReference>
<dbReference type="Proteomes" id="UP001166093">
    <property type="component" value="Unassembled WGS sequence"/>
</dbReference>
<evidence type="ECO:0000313" key="8">
    <source>
        <dbReference type="Proteomes" id="UP001166093"/>
    </source>
</evidence>
<feature type="domain" description="CUB" evidence="6">
    <location>
        <begin position="162"/>
        <end position="227"/>
    </location>
</feature>
<dbReference type="CDD" id="cd00112">
    <property type="entry name" value="LDLa"/>
    <property type="match status" value="2"/>
</dbReference>
<dbReference type="CDD" id="cd00041">
    <property type="entry name" value="CUB"/>
    <property type="match status" value="2"/>
</dbReference>
<evidence type="ECO:0000256" key="3">
    <source>
        <dbReference type="PROSITE-ProRule" id="PRU00124"/>
    </source>
</evidence>
<sequence>MNSLAVKGVPLHSWDALTLKGGHLQYSAACNGKLEQHTERRGVLYSPSWPLSYPAGLNCSWYIQGDHGDVITISFRNFDVEESRKCASDWLLMGPASKREYRVCGSVIPPPFISTRDHVWVFFHSDNAGSGKAQGFRLSYIRGKETQSSMVVFHLLPSFRNFDVEESRKCASDWLLMGPASKREYRVCGSVIPPPFISTRDHVWVFFHSDNAGSGKAQGFRLSYIRGKLGQSSCQTGEFLCGNGKCIPSAWKCNTMDECGDDTDEKSCAAPPTESQTTMCPSGTFQCTGVHSTQCLSNSLRCNSNKDCRDGSDEEDCPDTSCGKRLGNFYGSFASPDFFRRNHSGSDLRCTWYMDTQDPRHIILQLDLQLGYSDYIQVYDGMGERSDKLLQTLSYHNNRRSASVESSRGQLTVLYHAKPKSAGHGFNATYQVDGSDEHNCLVAVPRKVITAALIGSLICGLLLVIALGCAFKLYSLRTREYRAFETQMTRLEAEFVRREAPPSYGQLIAQGLIPPVEDFPVYNPSQASVLQNIRAAMRRQIRQHSSRRASSRSRLGWLWSWLFQHGARVRGQIPLLTPPSTSHTSLSQGIHRYQAVGGSGGHTPSSTPRGLDLEAESVAPCQRGAFHRDHQPPEHSPVDLSPQSSTDEAGDQTRGEEVSRDFCAGAAGFQSDPLSDRIEAPNTGSGNSNRHEGSAPTRNSSSYKRKLSRKEVQGLAANLRGVALRRCSHPRSVPSALDQPFQSRARHSDLKQEELTGSQSVSQRCHSVEVPIQETAVLFCSSQHASDDDESLLVC</sequence>
<feature type="compositionally biased region" description="Basic and acidic residues" evidence="4">
    <location>
        <begin position="626"/>
        <end position="637"/>
    </location>
</feature>
<keyword evidence="5" id="KW-0812">Transmembrane</keyword>